<feature type="region of interest" description="Disordered" evidence="2">
    <location>
        <begin position="646"/>
        <end position="718"/>
    </location>
</feature>
<name>A0A250XHU8_9CHLO</name>
<dbReference type="EMBL" id="BEGY01000084">
    <property type="protein sequence ID" value="GAX82648.1"/>
    <property type="molecule type" value="Genomic_DNA"/>
</dbReference>
<dbReference type="AlphaFoldDB" id="A0A250XHU8"/>
<proteinExistence type="predicted"/>
<feature type="compositionally biased region" description="Polar residues" evidence="2">
    <location>
        <begin position="268"/>
        <end position="278"/>
    </location>
</feature>
<organism evidence="3 4">
    <name type="scientific">Chlamydomonas eustigma</name>
    <dbReference type="NCBI Taxonomy" id="1157962"/>
    <lineage>
        <taxon>Eukaryota</taxon>
        <taxon>Viridiplantae</taxon>
        <taxon>Chlorophyta</taxon>
        <taxon>core chlorophytes</taxon>
        <taxon>Chlorophyceae</taxon>
        <taxon>CS clade</taxon>
        <taxon>Chlamydomonadales</taxon>
        <taxon>Chlamydomonadaceae</taxon>
        <taxon>Chlamydomonas</taxon>
    </lineage>
</organism>
<accession>A0A250XHU8</accession>
<feature type="compositionally biased region" description="Low complexity" evidence="2">
    <location>
        <begin position="646"/>
        <end position="702"/>
    </location>
</feature>
<evidence type="ECO:0000313" key="3">
    <source>
        <dbReference type="EMBL" id="GAX82648.1"/>
    </source>
</evidence>
<sequence length="718" mass="80003">MSFLSFLEGQELGTSLTWVLTSVRDRFLNPPLSFVEGDLDEPLQHVLVNCYLHPTAQITEESVYNGKFSVADVASFYAEDKTANNYLGNKILFSLLMLWHISPPCTRGSLTKVLSSPKARDLYLPRFLQHFRKDMRLSDELSPEIFLLFKSFVERDLKAFNGIRTRRLGLDTVEWPTSVIELDSGSEGSDEGGADKDEPRDSSKGKKEQAAKADMPGNNDKAKKKVKAATAERPGSSSKAREEPKGQGKAAKADMPGNKKMDKAATAEKTSSRLTPAQVQTEEFVKRLSAGWLRKQSRRTMPAGFRLPQLPQAVGQEVGNRGLRQAQEVGTQASFLPMSPPPPRVPDITRPAEQAGTSRPHPPPIAQTPLPVELVVADQAATLQRHNSPTFCQAGTSHPHSPPSNIPPPIPAAPANQQAFELLVYKLGQQDQELLESGGFYRYEVRRNRKLLRKADKARIKAEEEAQRQRDRRLIAEEQLDALEQRVQSLEDQLGEQSNQHKEFSDTMFLQCRRLESRAYRIGVQNEQIEAMEARFKEIGQHVVCLREAQADMDAAAKEIIEQHPTGDTAPSTSGKNKGKAKKLKPKPEAAFQDALRVQREVLIKVECTVHLAQQAQQLQEQELPPACQQGELPCPQQEQELPPACQQGELPCPQQEQEQPPACQQEAELPCPQQEQEQPPAQQVEELPSQQQEQEQSPAQQDLAARQPVEGLDSQAC</sequence>
<evidence type="ECO:0000256" key="1">
    <source>
        <dbReference type="SAM" id="Coils"/>
    </source>
</evidence>
<feature type="region of interest" description="Disordered" evidence="2">
    <location>
        <begin position="333"/>
        <end position="367"/>
    </location>
</feature>
<keyword evidence="1" id="KW-0175">Coiled coil</keyword>
<gene>
    <name evidence="3" type="ORF">CEUSTIGMA_g10074.t1</name>
</gene>
<feature type="compositionally biased region" description="Basic and acidic residues" evidence="2">
    <location>
        <begin position="257"/>
        <end position="266"/>
    </location>
</feature>
<feature type="coiled-coil region" evidence="1">
    <location>
        <begin position="448"/>
        <end position="507"/>
    </location>
</feature>
<feature type="compositionally biased region" description="Basic and acidic residues" evidence="2">
    <location>
        <begin position="193"/>
        <end position="211"/>
    </location>
</feature>
<feature type="region of interest" description="Disordered" evidence="2">
    <location>
        <begin position="562"/>
        <end position="588"/>
    </location>
</feature>
<comment type="caution">
    <text evidence="3">The sequence shown here is derived from an EMBL/GenBank/DDBJ whole genome shotgun (WGS) entry which is preliminary data.</text>
</comment>
<feature type="region of interest" description="Disordered" evidence="2">
    <location>
        <begin position="181"/>
        <end position="278"/>
    </location>
</feature>
<evidence type="ECO:0000313" key="4">
    <source>
        <dbReference type="Proteomes" id="UP000232323"/>
    </source>
</evidence>
<protein>
    <submittedName>
        <fullName evidence="3">Uncharacterized protein</fullName>
    </submittedName>
</protein>
<keyword evidence="4" id="KW-1185">Reference proteome</keyword>
<reference evidence="3 4" key="1">
    <citation type="submission" date="2017-08" db="EMBL/GenBank/DDBJ databases">
        <title>Acidophilic green algal genome provides insights into adaptation to an acidic environment.</title>
        <authorList>
            <person name="Hirooka S."/>
            <person name="Hirose Y."/>
            <person name="Kanesaki Y."/>
            <person name="Higuchi S."/>
            <person name="Fujiwara T."/>
            <person name="Onuma R."/>
            <person name="Era A."/>
            <person name="Ohbayashi R."/>
            <person name="Uzuka A."/>
            <person name="Nozaki H."/>
            <person name="Yoshikawa H."/>
            <person name="Miyagishima S.Y."/>
        </authorList>
    </citation>
    <scope>NUCLEOTIDE SEQUENCE [LARGE SCALE GENOMIC DNA]</scope>
    <source>
        <strain evidence="3 4">NIES-2499</strain>
    </source>
</reference>
<evidence type="ECO:0000256" key="2">
    <source>
        <dbReference type="SAM" id="MobiDB-lite"/>
    </source>
</evidence>
<dbReference type="Proteomes" id="UP000232323">
    <property type="component" value="Unassembled WGS sequence"/>
</dbReference>